<dbReference type="VEuPathDB" id="TrichDB:TRFO_23368"/>
<keyword evidence="1" id="KW-0812">Transmembrane</keyword>
<sequence length="1773" mass="198755">MILLFLFAHFIKCDETSTKICVYSSSLPSVCEGIDSIDVSKVADLDSAFDEVKTKKMIVMFSPIAKAYRFKLSTFSKIEYNFTSTDKNSRFSLEIECKLGSTYSMASFEYCDIKFIGIEKNAALQFDLLDIGSECSISFENIKSYVSVQAADLDHVFESFSEIVVNGGMRNPDLTITTKNDITAYLNEMEVILNDKVKISYTNENYRDIEIINSPKITVNDIMENVNRLPVVILRNVDDLVFTSETVMITPGYDIECFDVKNIYSQSSVLPISLSGEINTNIFITQSVVMNGDIMTKSITFINNAQDDYRKQFAVAGYISSDQIIINSSYIDLVIGDLRSNLNNYYRSDTFIHCIGKGGSSTVVAFTTQTGFVGLGTPVFNLDFDKYLPDSDLSLLINHPITYLTISPSEGTLESYISKPEIKYANESVFIHGFNSKDNVVTLSREMTNHLADSLFVSPPSQKELKLCVSTSTCSGGVPITLEDLKDLSKKYVFNGMKNVKVEINQDSIVSSIDFSNLPENVNISFISSNQAQINSLGLREKINVTLNSLKLPSFVCGSVNVTLIDCEFTNDDGRITVTDQTNLSLDSEFIKKGYYAKRIIGNKINALNIQIDPFYYVRLDNNSFIFHYDNDQKVEINRKDNIQWTTINFNKDTSKFFSDSNRLAIEANQRYPQFNITASSSTKDMKTFPLQLIFWTQIIEKEPIYVNHGITPIQIILTEPAYIDPMELVGTGRVTYVNDYSQSYSLCFYRPGTNLSKFPLCQSAKQYEFSEIDSKLKSTQIYNLSVTIANSSSADYPTVNMESLNKKVIYFIGEGSEEYLKISNENQLNDPKLSATYFKNLTLLSKSFSGHSEFVFGDLLLENSTFSDFDKSTLTIDDLNCDVSFFERIHSVTITDNLIISGDFNSVEKTIYFLNDDNAEDLKATVSDESVALVVRNGAVSIGKMTFKIEHSNDFDVVINLASTVKTVDISAAEGASFDQIPLVQINECKGVTFDFSVSESWPTVKQGEYIFNFIQADDTILKIGHENTPLQISTIVGTSRIIGTASKVGISGSLSNSKAYQTLDLTYETTTITPSELVLYEFNAYSDFSLLCLQPSSSITIKSVNGNDDPTVTNTVNIKLSLYNGIDGYSSIKLSAITSKTVRVYSSINIKLGIDSDIELNSVELNRFCSQNYTMLKIPTSIDQSITMNFIEPIPSLHGVQDAFKFEQDLATFSIFFYTETHPKYIPLALCYESTIGCDVTIPKDKLSNMSSLIPKGIQSVEIHLGRSISDSDSLNFDLEIFDTIDVEISGISTIEALPTINLELSKNKINSLQIDNLKVTSIKSGYAVKKLNINGALISDVSGFNEIEILDASSWISKEFNSYQNPIKFVSVEKTITFTSNGWKIGNEDILYENFPKLSVKFNSDSLTFEIENGQIEIKKLTSLLTPNVKNYIISKGWNLNEKNSFEIKRTLESNTNDEYTVTTSSFPFYISPLNVTESDNQVIRLTKDVELDNTKQIVISNGKLNLDNSESGELTFTDLVLHNSTLTTQKVVNFNTLTIKNVSNVSNGHIKNTLTIYGEATLQGTVDFETTAEIKYYWDIDETPEIQFVEFPANVVKNIYINFMKESISTEQKTLYNEFLYRKAFLFGNYGSYCRYFLEKVHFNSSVIYFNDDNYNILSARCSDGELIITGRQKIPIDPTTQPETITATSTMSQTITYNPDQSSGIKPGYIILITLSLAVLITIVTVLVVFYIRRRKSRDLDKSDTLSIGSVLINPERTGDARYTEDAL</sequence>
<dbReference type="Proteomes" id="UP000179807">
    <property type="component" value="Unassembled WGS sequence"/>
</dbReference>
<proteinExistence type="predicted"/>
<comment type="caution">
    <text evidence="2">The sequence shown here is derived from an EMBL/GenBank/DDBJ whole genome shotgun (WGS) entry which is preliminary data.</text>
</comment>
<keyword evidence="1" id="KW-0472">Membrane</keyword>
<evidence type="ECO:0000256" key="1">
    <source>
        <dbReference type="SAM" id="Phobius"/>
    </source>
</evidence>
<gene>
    <name evidence="2" type="ORF">TRFO_23368</name>
</gene>
<keyword evidence="3" id="KW-1185">Reference proteome</keyword>
<evidence type="ECO:0000313" key="2">
    <source>
        <dbReference type="EMBL" id="OHT08212.1"/>
    </source>
</evidence>
<protein>
    <submittedName>
        <fullName evidence="2">Uncharacterized protein</fullName>
    </submittedName>
</protein>
<accession>A0A1J4KEN4</accession>
<name>A0A1J4KEN4_9EUKA</name>
<keyword evidence="1" id="KW-1133">Transmembrane helix</keyword>
<evidence type="ECO:0000313" key="3">
    <source>
        <dbReference type="Proteomes" id="UP000179807"/>
    </source>
</evidence>
<dbReference type="EMBL" id="MLAK01000674">
    <property type="protein sequence ID" value="OHT08212.1"/>
    <property type="molecule type" value="Genomic_DNA"/>
</dbReference>
<reference evidence="2" key="1">
    <citation type="submission" date="2016-10" db="EMBL/GenBank/DDBJ databases">
        <authorList>
            <person name="Benchimol M."/>
            <person name="Almeida L.G."/>
            <person name="Vasconcelos A.T."/>
            <person name="Perreira-Neves A."/>
            <person name="Rosa I.A."/>
            <person name="Tasca T."/>
            <person name="Bogo M.R."/>
            <person name="de Souza W."/>
        </authorList>
    </citation>
    <scope>NUCLEOTIDE SEQUENCE [LARGE SCALE GENOMIC DNA]</scope>
    <source>
        <strain evidence="2">K</strain>
    </source>
</reference>
<feature type="transmembrane region" description="Helical" evidence="1">
    <location>
        <begin position="1714"/>
        <end position="1737"/>
    </location>
</feature>
<organism evidence="2 3">
    <name type="scientific">Tritrichomonas foetus</name>
    <dbReference type="NCBI Taxonomy" id="1144522"/>
    <lineage>
        <taxon>Eukaryota</taxon>
        <taxon>Metamonada</taxon>
        <taxon>Parabasalia</taxon>
        <taxon>Tritrichomonadida</taxon>
        <taxon>Tritrichomonadidae</taxon>
        <taxon>Tritrichomonas</taxon>
    </lineage>
</organism>
<dbReference type="GeneID" id="94837812"/>
<dbReference type="RefSeq" id="XP_068361348.1">
    <property type="nucleotide sequence ID" value="XM_068503108.1"/>
</dbReference>